<feature type="domain" description="N-acetyltransferase" evidence="1">
    <location>
        <begin position="23"/>
        <end position="162"/>
    </location>
</feature>
<dbReference type="EC" id="2.3.1.-" evidence="2"/>
<keyword evidence="3" id="KW-1185">Reference proteome</keyword>
<dbReference type="Gene3D" id="3.40.630.30">
    <property type="match status" value="1"/>
</dbReference>
<proteinExistence type="predicted"/>
<dbReference type="SUPFAM" id="SSF55729">
    <property type="entry name" value="Acyl-CoA N-acyltransferases (Nat)"/>
    <property type="match status" value="1"/>
</dbReference>
<dbReference type="PROSITE" id="PS51186">
    <property type="entry name" value="GNAT"/>
    <property type="match status" value="1"/>
</dbReference>
<organism evidence="2 3">
    <name type="scientific">Azospirillum himalayense</name>
    <dbReference type="NCBI Taxonomy" id="654847"/>
    <lineage>
        <taxon>Bacteria</taxon>
        <taxon>Pseudomonadati</taxon>
        <taxon>Pseudomonadota</taxon>
        <taxon>Alphaproteobacteria</taxon>
        <taxon>Rhodospirillales</taxon>
        <taxon>Azospirillaceae</taxon>
        <taxon>Azospirillum</taxon>
    </lineage>
</organism>
<dbReference type="EMBL" id="JBHSLC010000025">
    <property type="protein sequence ID" value="MFC5356386.1"/>
    <property type="molecule type" value="Genomic_DNA"/>
</dbReference>
<keyword evidence="2" id="KW-0808">Transferase</keyword>
<evidence type="ECO:0000313" key="2">
    <source>
        <dbReference type="EMBL" id="MFC5356386.1"/>
    </source>
</evidence>
<dbReference type="GO" id="GO:0016746">
    <property type="term" value="F:acyltransferase activity"/>
    <property type="evidence" value="ECO:0007669"/>
    <property type="project" value="UniProtKB-KW"/>
</dbReference>
<sequence length="184" mass="21198">MRVSMNGSNDRMVHARRRLDLTSEIQRDAAEALAFIVPLSTDYPGIKTWFNSKVVPGLIDGTRYLHRIERDGQLVGLGIAKLEPFERKICTVRIAPSYVGRGIGIRIFDSLLKWLDTDRPHLTVNERKIHAFERIFDWYGFNLTSVRSGLYVPNLSEFAFNENNLKQNLHKINPLITEKLLPHQ</sequence>
<dbReference type="InterPro" id="IPR016181">
    <property type="entry name" value="Acyl_CoA_acyltransferase"/>
</dbReference>
<gene>
    <name evidence="2" type="ORF">ACFPMG_15340</name>
</gene>
<dbReference type="InterPro" id="IPR000182">
    <property type="entry name" value="GNAT_dom"/>
</dbReference>
<dbReference type="Pfam" id="PF00583">
    <property type="entry name" value="Acetyltransf_1"/>
    <property type="match status" value="1"/>
</dbReference>
<comment type="caution">
    <text evidence="2">The sequence shown here is derived from an EMBL/GenBank/DDBJ whole genome shotgun (WGS) entry which is preliminary data.</text>
</comment>
<dbReference type="Proteomes" id="UP001596166">
    <property type="component" value="Unassembled WGS sequence"/>
</dbReference>
<reference evidence="3" key="1">
    <citation type="journal article" date="2019" name="Int. J. Syst. Evol. Microbiol.">
        <title>The Global Catalogue of Microorganisms (GCM) 10K type strain sequencing project: providing services to taxonomists for standard genome sequencing and annotation.</title>
        <authorList>
            <consortium name="The Broad Institute Genomics Platform"/>
            <consortium name="The Broad Institute Genome Sequencing Center for Infectious Disease"/>
            <person name="Wu L."/>
            <person name="Ma J."/>
        </authorList>
    </citation>
    <scope>NUCLEOTIDE SEQUENCE [LARGE SCALE GENOMIC DNA]</scope>
    <source>
        <strain evidence="3">CCUG 58760</strain>
    </source>
</reference>
<accession>A0ABW0G6V8</accession>
<evidence type="ECO:0000259" key="1">
    <source>
        <dbReference type="PROSITE" id="PS51186"/>
    </source>
</evidence>
<evidence type="ECO:0000313" key="3">
    <source>
        <dbReference type="Proteomes" id="UP001596166"/>
    </source>
</evidence>
<name>A0ABW0G6V8_9PROT</name>
<protein>
    <submittedName>
        <fullName evidence="2">GNAT family N-acetyltransferase</fullName>
        <ecNumber evidence="2">2.3.1.-</ecNumber>
    </submittedName>
</protein>
<dbReference type="CDD" id="cd04301">
    <property type="entry name" value="NAT_SF"/>
    <property type="match status" value="1"/>
</dbReference>
<keyword evidence="2" id="KW-0012">Acyltransferase</keyword>